<gene>
    <name evidence="2" type="ORF">A6X21_13615</name>
</gene>
<dbReference type="STRING" id="1841610.A6X21_13615"/>
<accession>A0A1C3E3T9</accession>
<dbReference type="AlphaFoldDB" id="A0A1C3E3T9"/>
<proteinExistence type="predicted"/>
<sequence>MSIRSIGQNFVILSAWSGDHDGMMQVITRASQRATGMNGVSEKQDDETNSGSGFVIQESWWKCCRGKNRTLCRFVGSKSEIQPIFGR</sequence>
<comment type="caution">
    <text evidence="2">The sequence shown here is derived from an EMBL/GenBank/DDBJ whole genome shotgun (WGS) entry which is preliminary data.</text>
</comment>
<protein>
    <submittedName>
        <fullName evidence="2">Uncharacterized protein</fullName>
    </submittedName>
</protein>
<name>A0A1C3E3T9_9PLAN</name>
<evidence type="ECO:0000256" key="1">
    <source>
        <dbReference type="SAM" id="MobiDB-lite"/>
    </source>
</evidence>
<dbReference type="Proteomes" id="UP000094828">
    <property type="component" value="Unassembled WGS sequence"/>
</dbReference>
<reference evidence="2 3" key="1">
    <citation type="submission" date="2016-05" db="EMBL/GenBank/DDBJ databases">
        <title>Genomic and physiological characterization of Planctopirus sp. isolated from fresh water lake.</title>
        <authorList>
            <person name="Subhash Y."/>
            <person name="Ramana C."/>
        </authorList>
    </citation>
    <scope>NUCLEOTIDE SEQUENCE [LARGE SCALE GENOMIC DNA]</scope>
    <source>
        <strain evidence="2 3">JC280</strain>
    </source>
</reference>
<keyword evidence="3" id="KW-1185">Reference proteome</keyword>
<evidence type="ECO:0000313" key="2">
    <source>
        <dbReference type="EMBL" id="ODA27918.1"/>
    </source>
</evidence>
<evidence type="ECO:0000313" key="3">
    <source>
        <dbReference type="Proteomes" id="UP000094828"/>
    </source>
</evidence>
<dbReference type="EMBL" id="LYDR01000158">
    <property type="protein sequence ID" value="ODA27918.1"/>
    <property type="molecule type" value="Genomic_DNA"/>
</dbReference>
<feature type="region of interest" description="Disordered" evidence="1">
    <location>
        <begin position="32"/>
        <end position="51"/>
    </location>
</feature>
<organism evidence="2 3">
    <name type="scientific">Planctopirus hydrillae</name>
    <dbReference type="NCBI Taxonomy" id="1841610"/>
    <lineage>
        <taxon>Bacteria</taxon>
        <taxon>Pseudomonadati</taxon>
        <taxon>Planctomycetota</taxon>
        <taxon>Planctomycetia</taxon>
        <taxon>Planctomycetales</taxon>
        <taxon>Planctomycetaceae</taxon>
        <taxon>Planctopirus</taxon>
    </lineage>
</organism>